<reference evidence="2 3" key="1">
    <citation type="submission" date="2016-10" db="EMBL/GenBank/DDBJ databases">
        <title>Draft Genome Sequence of Rhizobacteria Flavobacterium johnsoniae CI04.</title>
        <authorList>
            <person name="Bravo J.I."/>
            <person name="Lozano G.L."/>
            <person name="Handelsman J."/>
        </authorList>
    </citation>
    <scope>NUCLEOTIDE SEQUENCE [LARGE SCALE GENOMIC DNA]</scope>
    <source>
        <strain evidence="2 3">CI04</strain>
    </source>
</reference>
<feature type="compositionally biased region" description="Basic and acidic residues" evidence="1">
    <location>
        <begin position="39"/>
        <end position="53"/>
    </location>
</feature>
<sequence>MKTVIPKTRSKPQKPQPKTPSPYNPQNPYKEPQSGPKDITCKDTEKDLIENDPSKGSQTDRNTQKNDEAQSDTFEAIAPEKEIPQ</sequence>
<name>A0A1J7CLV0_FLAJO</name>
<evidence type="ECO:0000256" key="1">
    <source>
        <dbReference type="SAM" id="MobiDB-lite"/>
    </source>
</evidence>
<organism evidence="2 3">
    <name type="scientific">Flavobacterium johnsoniae</name>
    <name type="common">Cytophaga johnsonae</name>
    <dbReference type="NCBI Taxonomy" id="986"/>
    <lineage>
        <taxon>Bacteria</taxon>
        <taxon>Pseudomonadati</taxon>
        <taxon>Bacteroidota</taxon>
        <taxon>Flavobacteriia</taxon>
        <taxon>Flavobacteriales</taxon>
        <taxon>Flavobacteriaceae</taxon>
        <taxon>Flavobacterium</taxon>
    </lineage>
</organism>
<keyword evidence="3" id="KW-1185">Reference proteome</keyword>
<feature type="compositionally biased region" description="Pro residues" evidence="1">
    <location>
        <begin position="14"/>
        <end position="25"/>
    </location>
</feature>
<dbReference type="RefSeq" id="WP_071637820.1">
    <property type="nucleotide sequence ID" value="NZ_MLFK01000009.1"/>
</dbReference>
<comment type="caution">
    <text evidence="2">The sequence shown here is derived from an EMBL/GenBank/DDBJ whole genome shotgun (WGS) entry which is preliminary data.</text>
</comment>
<gene>
    <name evidence="2" type="ORF">BKM63_17280</name>
</gene>
<evidence type="ECO:0000313" key="2">
    <source>
        <dbReference type="EMBL" id="OIV40618.1"/>
    </source>
</evidence>
<dbReference type="EMBL" id="MLFK01000009">
    <property type="protein sequence ID" value="OIV40618.1"/>
    <property type="molecule type" value="Genomic_DNA"/>
</dbReference>
<feature type="region of interest" description="Disordered" evidence="1">
    <location>
        <begin position="1"/>
        <end position="85"/>
    </location>
</feature>
<dbReference type="Proteomes" id="UP000182826">
    <property type="component" value="Unassembled WGS sequence"/>
</dbReference>
<accession>A0A1J7CLV0</accession>
<dbReference type="AlphaFoldDB" id="A0A1J7CLV0"/>
<evidence type="ECO:0000313" key="3">
    <source>
        <dbReference type="Proteomes" id="UP000182826"/>
    </source>
</evidence>
<proteinExistence type="predicted"/>
<protein>
    <submittedName>
        <fullName evidence="2">Uncharacterized protein</fullName>
    </submittedName>
</protein>